<keyword evidence="6" id="KW-1185">Reference proteome</keyword>
<dbReference type="InterPro" id="IPR023152">
    <property type="entry name" value="RasGAP_CS"/>
</dbReference>
<evidence type="ECO:0000313" key="5">
    <source>
        <dbReference type="EMBL" id="CCC13059.1"/>
    </source>
</evidence>
<dbReference type="InterPro" id="IPR039360">
    <property type="entry name" value="Ras_GTPase"/>
</dbReference>
<dbReference type="SUPFAM" id="SSF49562">
    <property type="entry name" value="C2 domain (Calcium/lipid-binding domain, CaLB)"/>
    <property type="match status" value="1"/>
</dbReference>
<dbReference type="SMART" id="SM00323">
    <property type="entry name" value="RasGAP"/>
    <property type="match status" value="1"/>
</dbReference>
<dbReference type="InterPro" id="IPR000008">
    <property type="entry name" value="C2_dom"/>
</dbReference>
<accession>F7W6C0</accession>
<feature type="region of interest" description="Disordered" evidence="2">
    <location>
        <begin position="122"/>
        <end position="277"/>
    </location>
</feature>
<dbReference type="InParanoid" id="F7W6C0"/>
<evidence type="ECO:0000313" key="6">
    <source>
        <dbReference type="Proteomes" id="UP000001881"/>
    </source>
</evidence>
<feature type="compositionally biased region" description="Low complexity" evidence="2">
    <location>
        <begin position="182"/>
        <end position="194"/>
    </location>
</feature>
<feature type="compositionally biased region" description="Gly residues" evidence="2">
    <location>
        <begin position="17"/>
        <end position="39"/>
    </location>
</feature>
<dbReference type="PANTHER" id="PTHR10194">
    <property type="entry name" value="RAS GTPASE-ACTIVATING PROTEINS"/>
    <property type="match status" value="1"/>
</dbReference>
<dbReference type="InterPro" id="IPR008936">
    <property type="entry name" value="Rho_GTPase_activation_prot"/>
</dbReference>
<keyword evidence="1" id="KW-0343">GTPase activation</keyword>
<dbReference type="OMA" id="QKDWTLI"/>
<organism evidence="5 6">
    <name type="scientific">Sordaria macrospora (strain ATCC MYA-333 / DSM 997 / K(L3346) / K-hell)</name>
    <dbReference type="NCBI Taxonomy" id="771870"/>
    <lineage>
        <taxon>Eukaryota</taxon>
        <taxon>Fungi</taxon>
        <taxon>Dikarya</taxon>
        <taxon>Ascomycota</taxon>
        <taxon>Pezizomycotina</taxon>
        <taxon>Sordariomycetes</taxon>
        <taxon>Sordariomycetidae</taxon>
        <taxon>Sordariales</taxon>
        <taxon>Sordariaceae</taxon>
        <taxon>Sordaria</taxon>
    </lineage>
</organism>
<proteinExistence type="predicted"/>
<dbReference type="PROSITE" id="PS50018">
    <property type="entry name" value="RAS_GTPASE_ACTIV_2"/>
    <property type="match status" value="1"/>
</dbReference>
<dbReference type="Gene3D" id="1.10.506.10">
    <property type="entry name" value="GTPase Activation - p120gap, domain 1"/>
    <property type="match status" value="1"/>
</dbReference>
<dbReference type="Proteomes" id="UP000001881">
    <property type="component" value="Unassembled WGS sequence"/>
</dbReference>
<feature type="region of interest" description="Disordered" evidence="2">
    <location>
        <begin position="1"/>
        <end position="110"/>
    </location>
</feature>
<dbReference type="GO" id="GO:0007165">
    <property type="term" value="P:signal transduction"/>
    <property type="evidence" value="ECO:0007669"/>
    <property type="project" value="UniProtKB-ARBA"/>
</dbReference>
<reference evidence="5 6" key="1">
    <citation type="journal article" date="2010" name="PLoS Genet.">
        <title>De novo assembly of a 40 Mb eukaryotic genome from short sequence reads: Sordaria macrospora, a model organism for fungal morphogenesis.</title>
        <authorList>
            <person name="Nowrousian M."/>
            <person name="Stajich J."/>
            <person name="Chu M."/>
            <person name="Engh I."/>
            <person name="Espagne E."/>
            <person name="Halliday K."/>
            <person name="Kamerewerd J."/>
            <person name="Kempken F."/>
            <person name="Knab B."/>
            <person name="Kuo H.C."/>
            <person name="Osiewacz H.D."/>
            <person name="Poeggeler S."/>
            <person name="Read N."/>
            <person name="Seiler S."/>
            <person name="Smith K."/>
            <person name="Zickler D."/>
            <person name="Kueck U."/>
            <person name="Freitag M."/>
        </authorList>
    </citation>
    <scope>NUCLEOTIDE SEQUENCE [LARGE SCALE GENOMIC DNA]</scope>
    <source>
        <strain evidence="6">ATCC MYA-333 / DSM 997 / K(L3346) / K-hell</strain>
        <tissue evidence="5">Mycelium</tissue>
    </source>
</reference>
<dbReference type="Pfam" id="PF00616">
    <property type="entry name" value="RasGAP"/>
    <property type="match status" value="2"/>
</dbReference>
<feature type="compositionally biased region" description="Low complexity" evidence="2">
    <location>
        <begin position="129"/>
        <end position="170"/>
    </location>
</feature>
<evidence type="ECO:0000256" key="2">
    <source>
        <dbReference type="SAM" id="MobiDB-lite"/>
    </source>
</evidence>
<evidence type="ECO:0000259" key="3">
    <source>
        <dbReference type="PROSITE" id="PS50004"/>
    </source>
</evidence>
<evidence type="ECO:0000256" key="1">
    <source>
        <dbReference type="ARBA" id="ARBA00022468"/>
    </source>
</evidence>
<dbReference type="eggNOG" id="KOG3508">
    <property type="taxonomic scope" value="Eukaryota"/>
</dbReference>
<sequence>MEGRQLFVPGSAAVSGSGSGSGGGSGDGIPLGSQPGPGGLPDSSDRDRDRDRDRGRSHSHDHTSVSASVSAPASAPADVSASSPDGGVTAPLPVPDRSVPNTAQDTATTITVKATVKATTLPLAVQSDSLPASAKMPASSSSLSPFSSSSSPSPKPTATAAISTSRSTSTDNGTGNGNFRSAARPAATVRAVTPEPAEVTFNMSAKSGKANTAALPHRPGAFPSISPETSPRSTPGAGGPVVSKTAPAPVPAGSSSGNPSGPVAATPSSLPTRRQGMVFGEGMGGLYRQRLVKPLLQPHFNSYGPQDTHHIAAASGHKERKSSTTRTRLTKKSATSHHSSPLSSPQPSVDSLPLPVPTRDANKVLLLMKNLCGRMRGEAQYLKEIGGPWYGGTCYIDEEKGSLVSDSGEGGSCSHSLLMPDLRGCRVLPLSRMERGGRPSLEITSPHLNLSIILRPSAAEEYDLWLAALLCWQQLRPSGTKNTITRSGSSVALPPLRSEMQRRASSSGLREATVIKVGRVMLWDKGLATSPRAIVKRPSARDLRIPHMAWKRVSCILSDNGELKLMAEHDVSLLAMIELSQLSRSAIQQLDKTVLNENYCIGIFPIYSPTSTQLSILRPVYISMESRVLFEAWFALLRAFAVPDIYGLDPTSRGHVYEVTNLNSAPKGEVFRVEKTIKVRVTEARLRSRTFSQEGSMMERQGKNTAELDPVVGNYFAEVILDGEVRGRTSAKSNTKNPFWREDCEFTDLPPSLPYLSVVLKRIVGTTESFSHQLQATLGLPKAGQLSEVLCGAVDIPLHLLQRGKDHEQWLQVFDARQQSIGTMLLKVHHEEFIVLHSKEYQPLSELLHRFTSGLTTQIAEVMPGNLRKLAELFVNIFQVSGKATEWLVTLVEEEIDAIGSQTASKRPRFNQRLMSSDSISSDDKRSTLVQMQRTLPGEASLLFRGNSLLTQAFELYMRRLGKEYLEETLAEKIREINELDLDCEVDPSRVQNGDDIQQHWAKLIEHTGAVWRCIASSANRLPPEIRHVLKYIRAVAEDRYGHYHRTAATVYTSVSGFLFLRFICPAILNPKLFGLLRDHPKPRAQRTLTLIAKSIQALANLTNLNRDTKKEAWMEPMTEFLHRQRQPFKDFADAVCAIPAEKTSTAVPAPYSTPLTILGRLSPLAREGFPSLPYLVDHARNFAALVKLWAKIHPESDWDASNCEGDLLQFHRLCTTLHQRATHCFSQMETRRSAGETTTKPPDERLRLSDALDNLSYGDVLGMSARNNATGTFWVDGESMTPGSSGSEVDGPVMGGGGSSSTSISCRDIRNASSAIRQGSKSSEQLSSMSGGTVKGLRNGMQAPRKFLTGFIRKTRTASPELGTGSSTGFITGLMLPEAGSTDDDDNDDDDDDLSLESMLAIDLADHPAAPTAEYVLMSPDLNRGEGIAYFGPSRKKTTVSTKAAKVA</sequence>
<comment type="caution">
    <text evidence="5">The sequence shown here is derived from an EMBL/GenBank/DDBJ whole genome shotgun (WGS) entry which is preliminary data.</text>
</comment>
<dbReference type="HOGENOM" id="CLU_003244_1_0_1"/>
<dbReference type="VEuPathDB" id="FungiDB:SMAC_06277"/>
<dbReference type="InterPro" id="IPR035892">
    <property type="entry name" value="C2_domain_sf"/>
</dbReference>
<feature type="compositionally biased region" description="Polar residues" evidence="2">
    <location>
        <begin position="1314"/>
        <end position="1332"/>
    </location>
</feature>
<dbReference type="GO" id="GO:0005096">
    <property type="term" value="F:GTPase activator activity"/>
    <property type="evidence" value="ECO:0007669"/>
    <property type="project" value="UniProtKB-KW"/>
</dbReference>
<dbReference type="Gene3D" id="2.60.40.150">
    <property type="entry name" value="C2 domain"/>
    <property type="match status" value="1"/>
</dbReference>
<dbReference type="PROSITE" id="PS00509">
    <property type="entry name" value="RAS_GTPASE_ACTIV_1"/>
    <property type="match status" value="1"/>
</dbReference>
<dbReference type="CDD" id="cd05137">
    <property type="entry name" value="RasGAP_CLA2_BUD2"/>
    <property type="match status" value="1"/>
</dbReference>
<feature type="domain" description="C2" evidence="3">
    <location>
        <begin position="666"/>
        <end position="811"/>
    </location>
</feature>
<dbReference type="FunCoup" id="F7W6C0">
    <property type="interactions" value="70"/>
</dbReference>
<evidence type="ECO:0000259" key="4">
    <source>
        <dbReference type="PROSITE" id="PS50018"/>
    </source>
</evidence>
<dbReference type="InterPro" id="IPR001936">
    <property type="entry name" value="RasGAP_dom"/>
</dbReference>
<feature type="compositionally biased region" description="Low complexity" evidence="2">
    <location>
        <begin position="64"/>
        <end position="85"/>
    </location>
</feature>
<dbReference type="PANTHER" id="PTHR10194:SF60">
    <property type="entry name" value="RAS GTPASE-ACTIVATING PROTEIN RASKOL"/>
    <property type="match status" value="1"/>
</dbReference>
<dbReference type="SUPFAM" id="SSF48350">
    <property type="entry name" value="GTPase activation domain, GAP"/>
    <property type="match status" value="1"/>
</dbReference>
<protein>
    <submittedName>
        <fullName evidence="5">Putative RasGAP group protein</fullName>
    </submittedName>
</protein>
<feature type="compositionally biased region" description="Basic and acidic residues" evidence="2">
    <location>
        <begin position="43"/>
        <end position="63"/>
    </location>
</feature>
<feature type="domain" description="Ras-GAP" evidence="4">
    <location>
        <begin position="866"/>
        <end position="1101"/>
    </location>
</feature>
<dbReference type="STRING" id="771870.F7W6C0"/>
<name>F7W6C0_SORMK</name>
<dbReference type="EMBL" id="CABT02000034">
    <property type="protein sequence ID" value="CCC13059.1"/>
    <property type="molecule type" value="Genomic_DNA"/>
</dbReference>
<feature type="compositionally biased region" description="Low complexity" evidence="2">
    <location>
        <begin position="251"/>
        <end position="265"/>
    </location>
</feature>
<gene>
    <name evidence="5" type="ORF">SMAC_06277</name>
</gene>
<dbReference type="PROSITE" id="PS50004">
    <property type="entry name" value="C2"/>
    <property type="match status" value="1"/>
</dbReference>
<dbReference type="CDD" id="cd00030">
    <property type="entry name" value="C2"/>
    <property type="match status" value="1"/>
</dbReference>
<dbReference type="OrthoDB" id="775356at2759"/>
<feature type="region of interest" description="Disordered" evidence="2">
    <location>
        <begin position="313"/>
        <end position="356"/>
    </location>
</feature>
<feature type="region of interest" description="Disordered" evidence="2">
    <location>
        <begin position="1314"/>
        <end position="1339"/>
    </location>
</feature>
<feature type="compositionally biased region" description="Low complexity" evidence="2">
    <location>
        <begin position="339"/>
        <end position="353"/>
    </location>
</feature>